<name>A0A1H8HGU0_9ACTN</name>
<dbReference type="Proteomes" id="UP000181951">
    <property type="component" value="Unassembled WGS sequence"/>
</dbReference>
<evidence type="ECO:0008006" key="4">
    <source>
        <dbReference type="Google" id="ProtNLM"/>
    </source>
</evidence>
<evidence type="ECO:0000313" key="2">
    <source>
        <dbReference type="EMBL" id="SEN54758.1"/>
    </source>
</evidence>
<protein>
    <recommendedName>
        <fullName evidence="4">SUKH-4 immunity protein</fullName>
    </recommendedName>
</protein>
<dbReference type="STRING" id="310780.SAMN05216267_1006209"/>
<evidence type="ECO:0000313" key="3">
    <source>
        <dbReference type="Proteomes" id="UP000181951"/>
    </source>
</evidence>
<accession>A0A1H8HGU0</accession>
<reference evidence="2 3" key="1">
    <citation type="submission" date="2016-10" db="EMBL/GenBank/DDBJ databases">
        <authorList>
            <person name="de Groot N.N."/>
        </authorList>
    </citation>
    <scope>NUCLEOTIDE SEQUENCE [LARGE SCALE GENOMIC DNA]</scope>
    <source>
        <strain evidence="2 3">CGMCC 4.2026</strain>
    </source>
</reference>
<gene>
    <name evidence="2" type="ORF">SAMN05216267_1006209</name>
</gene>
<feature type="region of interest" description="Disordered" evidence="1">
    <location>
        <begin position="172"/>
        <end position="193"/>
    </location>
</feature>
<dbReference type="EMBL" id="FODD01000006">
    <property type="protein sequence ID" value="SEN54758.1"/>
    <property type="molecule type" value="Genomic_DNA"/>
</dbReference>
<organism evidence="2 3">
    <name type="scientific">Actinacidiphila rubida</name>
    <dbReference type="NCBI Taxonomy" id="310780"/>
    <lineage>
        <taxon>Bacteria</taxon>
        <taxon>Bacillati</taxon>
        <taxon>Actinomycetota</taxon>
        <taxon>Actinomycetes</taxon>
        <taxon>Kitasatosporales</taxon>
        <taxon>Streptomycetaceae</taxon>
        <taxon>Actinacidiphila</taxon>
    </lineage>
</organism>
<proteinExistence type="predicted"/>
<evidence type="ECO:0000256" key="1">
    <source>
        <dbReference type="SAM" id="MobiDB-lite"/>
    </source>
</evidence>
<sequence length="193" mass="20176">MNASDALLHRIEQDPSLAAALAWPGDFDIERRDPVEDVVLPTGISLHPIAGCGAGGTYFLCGDAADAADGRSGVEGGGGARPVLYADSEGQATLIGADLVEAVTLIVVLPFWRDLASGFTPEQAGAEVREDHPEFDAERDALLAALGLAPVSDEVAAERLMAVAARTSPEYLPRVPDDEHMPYDPLFGDGPEG</sequence>
<dbReference type="AlphaFoldDB" id="A0A1H8HGU0"/>
<keyword evidence="3" id="KW-1185">Reference proteome</keyword>